<keyword evidence="4 6" id="KW-1133">Transmembrane helix</keyword>
<dbReference type="AlphaFoldDB" id="A0A4Q0QRK4"/>
<keyword evidence="2" id="KW-1003">Cell membrane</keyword>
<organism evidence="7 8">
    <name type="scientific">Bradyrhizobium zhanjiangense</name>
    <dbReference type="NCBI Taxonomy" id="1325107"/>
    <lineage>
        <taxon>Bacteria</taxon>
        <taxon>Pseudomonadati</taxon>
        <taxon>Pseudomonadota</taxon>
        <taxon>Alphaproteobacteria</taxon>
        <taxon>Hyphomicrobiales</taxon>
        <taxon>Nitrobacteraceae</taxon>
        <taxon>Bradyrhizobium</taxon>
    </lineage>
</organism>
<evidence type="ECO:0000256" key="3">
    <source>
        <dbReference type="ARBA" id="ARBA00022692"/>
    </source>
</evidence>
<evidence type="ECO:0000256" key="1">
    <source>
        <dbReference type="ARBA" id="ARBA00004651"/>
    </source>
</evidence>
<dbReference type="PANTHER" id="PTHR30482">
    <property type="entry name" value="HIGH-AFFINITY BRANCHED-CHAIN AMINO ACID TRANSPORT SYSTEM PERMEASE"/>
    <property type="match status" value="1"/>
</dbReference>
<feature type="transmembrane region" description="Helical" evidence="6">
    <location>
        <begin position="227"/>
        <end position="250"/>
    </location>
</feature>
<reference evidence="7 8" key="1">
    <citation type="submission" date="2018-11" db="EMBL/GenBank/DDBJ databases">
        <title>Bradyrhizobium sp. nov., isolated from effective nodules of peanut in China.</title>
        <authorList>
            <person name="Li Y."/>
        </authorList>
    </citation>
    <scope>NUCLEOTIDE SEQUENCE [LARGE SCALE GENOMIC DNA]</scope>
    <source>
        <strain evidence="7 8">CCBAU 51770</strain>
    </source>
</reference>
<dbReference type="CDD" id="cd06581">
    <property type="entry name" value="TM_PBP1_LivM_like"/>
    <property type="match status" value="1"/>
</dbReference>
<protein>
    <submittedName>
        <fullName evidence="7">Branched-chain amino acid ABC transporter permease</fullName>
    </submittedName>
</protein>
<name>A0A4Q0QRK4_9BRAD</name>
<dbReference type="InterPro" id="IPR043428">
    <property type="entry name" value="LivM-like"/>
</dbReference>
<evidence type="ECO:0000313" key="8">
    <source>
        <dbReference type="Proteomes" id="UP000290174"/>
    </source>
</evidence>
<evidence type="ECO:0000256" key="5">
    <source>
        <dbReference type="ARBA" id="ARBA00023136"/>
    </source>
</evidence>
<dbReference type="Proteomes" id="UP000290174">
    <property type="component" value="Unassembled WGS sequence"/>
</dbReference>
<dbReference type="GO" id="GO:0015658">
    <property type="term" value="F:branched-chain amino acid transmembrane transporter activity"/>
    <property type="evidence" value="ECO:0007669"/>
    <property type="project" value="InterPro"/>
</dbReference>
<keyword evidence="5 6" id="KW-0472">Membrane</keyword>
<sequence length="312" mass="33529">MPWLVTSDYYINIATQVVIAAILAMSLNLLVGFGGMISLGHASYLGVAAYLTIYLSTHAGLGSLASALIAIATTTLLAMLFGYLALRASGLGLLMITLALGQILWGIAYRWASLTGGDNGLGGPVRPRPFGIDLMNPTAFFYFTLIFLVLAAWLISRFVQSGLGQSLQGARDQPRRMRALGYNVWMVQWLSFVFAGFWGAIAGMLYAYYHQFVSPQALHLTTSAETLLMVVAGGTGTLFGPVVGAALVVILKNVVSAYITRWLMLLGVVFVAIVLFMPEGIVPGLRRLRAAMKMQPASSARSALPVTEERPT</sequence>
<evidence type="ECO:0000256" key="6">
    <source>
        <dbReference type="SAM" id="Phobius"/>
    </source>
</evidence>
<feature type="transmembrane region" description="Helical" evidence="6">
    <location>
        <begin position="262"/>
        <end position="282"/>
    </location>
</feature>
<evidence type="ECO:0000256" key="4">
    <source>
        <dbReference type="ARBA" id="ARBA00022989"/>
    </source>
</evidence>
<dbReference type="GO" id="GO:0005886">
    <property type="term" value="C:plasma membrane"/>
    <property type="evidence" value="ECO:0007669"/>
    <property type="project" value="UniProtKB-SubCell"/>
</dbReference>
<comment type="caution">
    <text evidence="7">The sequence shown here is derived from an EMBL/GenBank/DDBJ whole genome shotgun (WGS) entry which is preliminary data.</text>
</comment>
<feature type="transmembrane region" description="Helical" evidence="6">
    <location>
        <begin position="67"/>
        <end position="86"/>
    </location>
</feature>
<dbReference type="PANTHER" id="PTHR30482:SF17">
    <property type="entry name" value="ABC TRANSPORTER ATP-BINDING PROTEIN"/>
    <property type="match status" value="1"/>
</dbReference>
<dbReference type="Pfam" id="PF02653">
    <property type="entry name" value="BPD_transp_2"/>
    <property type="match status" value="1"/>
</dbReference>
<keyword evidence="3 6" id="KW-0812">Transmembrane</keyword>
<feature type="transmembrane region" description="Helical" evidence="6">
    <location>
        <begin position="13"/>
        <end position="31"/>
    </location>
</feature>
<gene>
    <name evidence="7" type="ORF">EAS61_12375</name>
</gene>
<dbReference type="EMBL" id="RKMK01000008">
    <property type="protein sequence ID" value="RXG99532.1"/>
    <property type="molecule type" value="Genomic_DNA"/>
</dbReference>
<evidence type="ECO:0000313" key="7">
    <source>
        <dbReference type="EMBL" id="RXG99532.1"/>
    </source>
</evidence>
<feature type="transmembrane region" description="Helical" evidence="6">
    <location>
        <begin position="139"/>
        <end position="159"/>
    </location>
</feature>
<comment type="subcellular location">
    <subcellularLocation>
        <location evidence="1">Cell membrane</location>
        <topology evidence="1">Multi-pass membrane protein</topology>
    </subcellularLocation>
</comment>
<dbReference type="InterPro" id="IPR001851">
    <property type="entry name" value="ABC_transp_permease"/>
</dbReference>
<accession>A0A4Q0QRK4</accession>
<feature type="transmembrane region" description="Helical" evidence="6">
    <location>
        <begin position="93"/>
        <end position="112"/>
    </location>
</feature>
<feature type="transmembrane region" description="Helical" evidence="6">
    <location>
        <begin position="43"/>
        <end position="61"/>
    </location>
</feature>
<proteinExistence type="predicted"/>
<evidence type="ECO:0000256" key="2">
    <source>
        <dbReference type="ARBA" id="ARBA00022475"/>
    </source>
</evidence>
<feature type="transmembrane region" description="Helical" evidence="6">
    <location>
        <begin position="180"/>
        <end position="207"/>
    </location>
</feature>